<comment type="caution">
    <text evidence="1">The sequence shown here is derived from an EMBL/GenBank/DDBJ whole genome shotgun (WGS) entry which is preliminary data.</text>
</comment>
<sequence>MLIYCVFLLAVGGCWLPEITYIEQTSPRSMYVDQDGAATRQSQAIYDQRVRRLIFAISTLSAVGFASAARAGEYTQTTFEWKLSIWGLHPHPPGPLLWPILCFNTLNLYRQSRDAFAVYRGGLGGALIALLSLYSSVRPLIEDTDRRIEGKILTQIICAALLLVLNLLIPRRPDLFTADGRAVDAENSACALSRYTLSWCVPALNAALQANSPEQMPGLNFDSRASSQAVLASPKTPYVWRRIFNERCGRVLRQLLFAWLRLALEFGSSFCMMRLLACLDGEKTMSRAAWLWLIGIGVSDVAHAVVHTQTTFGQWSRLMVVVNSQLISSVFEKLLRRKNSKDQTGASNSTVPEINTIVSSHADTLSRFAAIGYIILSISSKAIATIAFLHRLLGWQSTVVAIGATLVIMGIDVIIVKKTGAVRKKSQAARSETVTVVKEALYSLREIKFSSLEAQWEAHIDTFRQKELNTFRQRRVVLAITATWEVVAPLIVASLSVYAFILAGGEATPAVIFPMVSMLPKLQGSLSFLPEMLSIKDKSVDAAEHLDKYLSAPEQEPVLLPSDSGQIILSNATVAWPTDQRATSVTDKSKFGQDIFTLRDLFLNFPVGELSVISGKTGSGKSLLLAAILGEIDLHKGQIVAPSAAEGQPVAFVAQSPWLQDCTIEQNILFGRAMDRKRYEKVIEACALGQDLATLPDGDQTQIGLRGVKLSGGQKARLSFARALFSEAKLMILDDIFSALDTHVSKHIFEALSGELCKDRTRILVTHHVSLCLPSAKYHVHLENNVAAYSGEPRLKDTIAPSTLEGGRVSEDPEENKEEEYGAEVQVLTASAESTKTVKPSSKFLHFYKHYFDAAGGIVFAIAYAVGVIANNALDAWTTYLFGRIKSSGNQDTGDSSTLLTTSETGEEFRESIYWYLLAAVISVVCMAVTSVHRSRGIIRSSNILFRKMTFNVLRMPLIWVDTTSFGEMIKTFTVDSRMVDDFVLSAIATVAGNLFKLTTIICIGLTTSRYIGVVTLGLLAWCVRIGKRYVKARAQLKLGGSHYMGSILEHLTSTSAGLKTIRSFGTQRQFIEAMHRRIDIETSSQRHFWAFHDWVALQLFFVGTMFTMLTGAAFLSSSSAINTSAIGFALVFFGQLHRAIFNVINQFGHLGTYTESVESVVGYTELKTEKLDGCPAAANWPERGSVEAEELEVAYAGDLPSVLKSLSFVAKARSRIGIVGRTGAGKSSLTLALLRLLEPRSGRVLIDGVDISTLQVAELRSRIAFIPQDPTLFSGTIHSNLDYFHKTPIREVKNALRSVGLLAEDGDESSGLFNLDSRVSAGGANLSQGQRQLLCFARILIRNPKIIVLDEATSAVDNNTDSMMQDVIRTHFTGTLIVVAHRLRTIASFDKILVVSNGSIAEQGAPRDLMHAKGAFFELVQKSQDREFLEQAILQPADT</sequence>
<proteinExistence type="predicted"/>
<accession>A0ACC1QNN2</accession>
<protein>
    <submittedName>
        <fullName evidence="1">Uncharacterized protein</fullName>
    </submittedName>
</protein>
<keyword evidence="2" id="KW-1185">Reference proteome</keyword>
<reference evidence="1" key="1">
    <citation type="submission" date="2022-07" db="EMBL/GenBank/DDBJ databases">
        <title>Genome Sequence of Lecanicillium saksenae.</title>
        <authorList>
            <person name="Buettner E."/>
        </authorList>
    </citation>
    <scope>NUCLEOTIDE SEQUENCE</scope>
    <source>
        <strain evidence="1">VT-O1</strain>
    </source>
</reference>
<dbReference type="EMBL" id="JANAKD010000951">
    <property type="protein sequence ID" value="KAJ3485575.1"/>
    <property type="molecule type" value="Genomic_DNA"/>
</dbReference>
<evidence type="ECO:0000313" key="1">
    <source>
        <dbReference type="EMBL" id="KAJ3485575.1"/>
    </source>
</evidence>
<evidence type="ECO:0000313" key="2">
    <source>
        <dbReference type="Proteomes" id="UP001148737"/>
    </source>
</evidence>
<dbReference type="Proteomes" id="UP001148737">
    <property type="component" value="Unassembled WGS sequence"/>
</dbReference>
<organism evidence="1 2">
    <name type="scientific">Lecanicillium saksenae</name>
    <dbReference type="NCBI Taxonomy" id="468837"/>
    <lineage>
        <taxon>Eukaryota</taxon>
        <taxon>Fungi</taxon>
        <taxon>Dikarya</taxon>
        <taxon>Ascomycota</taxon>
        <taxon>Pezizomycotina</taxon>
        <taxon>Sordariomycetes</taxon>
        <taxon>Hypocreomycetidae</taxon>
        <taxon>Hypocreales</taxon>
        <taxon>Cordycipitaceae</taxon>
        <taxon>Lecanicillium</taxon>
    </lineage>
</organism>
<gene>
    <name evidence="1" type="ORF">NLG97_g6785</name>
</gene>
<name>A0ACC1QNN2_9HYPO</name>